<feature type="compositionally biased region" description="Polar residues" evidence="3">
    <location>
        <begin position="10"/>
        <end position="23"/>
    </location>
</feature>
<evidence type="ECO:0000259" key="4">
    <source>
        <dbReference type="Pfam" id="PF04802"/>
    </source>
</evidence>
<evidence type="ECO:0000256" key="1">
    <source>
        <dbReference type="ARBA" id="ARBA00004123"/>
    </source>
</evidence>
<feature type="region of interest" description="Disordered" evidence="3">
    <location>
        <begin position="817"/>
        <end position="836"/>
    </location>
</feature>
<dbReference type="InterPro" id="IPR011993">
    <property type="entry name" value="PH-like_dom_sf"/>
</dbReference>
<evidence type="ECO:0000313" key="7">
    <source>
        <dbReference type="Proteomes" id="UP000076761"/>
    </source>
</evidence>
<keyword evidence="7" id="KW-1185">Reference proteome</keyword>
<reference evidence="6 7" key="1">
    <citation type="journal article" date="2016" name="Mol. Biol. Evol.">
        <title>Comparative Genomics of Early-Diverging Mushroom-Forming Fungi Provides Insights into the Origins of Lignocellulose Decay Capabilities.</title>
        <authorList>
            <person name="Nagy L.G."/>
            <person name="Riley R."/>
            <person name="Tritt A."/>
            <person name="Adam C."/>
            <person name="Daum C."/>
            <person name="Floudas D."/>
            <person name="Sun H."/>
            <person name="Yadav J.S."/>
            <person name="Pangilinan J."/>
            <person name="Larsson K.H."/>
            <person name="Matsuura K."/>
            <person name="Barry K."/>
            <person name="Labutti K."/>
            <person name="Kuo R."/>
            <person name="Ohm R.A."/>
            <person name="Bhattacharya S.S."/>
            <person name="Shirouzu T."/>
            <person name="Yoshinaga Y."/>
            <person name="Martin F.M."/>
            <person name="Grigoriev I.V."/>
            <person name="Hibbett D.S."/>
        </authorList>
    </citation>
    <scope>NUCLEOTIDE SEQUENCE [LARGE SCALE GENOMIC DNA]</scope>
    <source>
        <strain evidence="6 7">HHB14362 ss-1</strain>
    </source>
</reference>
<dbReference type="InterPro" id="IPR055236">
    <property type="entry name" value="EVH1_PP4R3"/>
</dbReference>
<keyword evidence="2" id="KW-0539">Nucleus</keyword>
<dbReference type="Pfam" id="PF04802">
    <property type="entry name" value="PP4R3"/>
    <property type="match status" value="1"/>
</dbReference>
<dbReference type="InterPro" id="IPR051137">
    <property type="entry name" value="PP4R3-like"/>
</dbReference>
<feature type="compositionally biased region" description="Polar residues" evidence="3">
    <location>
        <begin position="198"/>
        <end position="214"/>
    </location>
</feature>
<dbReference type="SUPFAM" id="SSF50729">
    <property type="entry name" value="PH domain-like"/>
    <property type="match status" value="1"/>
</dbReference>
<comment type="subcellular location">
    <subcellularLocation>
        <location evidence="1">Nucleus</location>
    </subcellularLocation>
</comment>
<evidence type="ECO:0000259" key="5">
    <source>
        <dbReference type="Pfam" id="PF22972"/>
    </source>
</evidence>
<feature type="region of interest" description="Disordered" evidence="3">
    <location>
        <begin position="854"/>
        <end position="1060"/>
    </location>
</feature>
<feature type="compositionally biased region" description="Acidic residues" evidence="3">
    <location>
        <begin position="854"/>
        <end position="863"/>
    </location>
</feature>
<organism evidence="6 7">
    <name type="scientific">Neolentinus lepideus HHB14362 ss-1</name>
    <dbReference type="NCBI Taxonomy" id="1314782"/>
    <lineage>
        <taxon>Eukaryota</taxon>
        <taxon>Fungi</taxon>
        <taxon>Dikarya</taxon>
        <taxon>Basidiomycota</taxon>
        <taxon>Agaricomycotina</taxon>
        <taxon>Agaricomycetes</taxon>
        <taxon>Gloeophyllales</taxon>
        <taxon>Gloeophyllaceae</taxon>
        <taxon>Neolentinus</taxon>
    </lineage>
</organism>
<dbReference type="FunCoup" id="A0A165VAX2">
    <property type="interactions" value="624"/>
</dbReference>
<name>A0A165VAX2_9AGAM</name>
<evidence type="ECO:0000256" key="2">
    <source>
        <dbReference type="ARBA" id="ARBA00023242"/>
    </source>
</evidence>
<dbReference type="GO" id="GO:0005654">
    <property type="term" value="C:nucleoplasm"/>
    <property type="evidence" value="ECO:0007669"/>
    <property type="project" value="TreeGrafter"/>
</dbReference>
<feature type="region of interest" description="Disordered" evidence="3">
    <location>
        <begin position="1071"/>
        <end position="1090"/>
    </location>
</feature>
<dbReference type="InterPro" id="IPR006887">
    <property type="entry name" value="P4R3-like_central_dom"/>
</dbReference>
<feature type="compositionally biased region" description="Polar residues" evidence="3">
    <location>
        <begin position="923"/>
        <end position="945"/>
    </location>
</feature>
<accession>A0A165VAX2</accession>
<dbReference type="PANTHER" id="PTHR23318">
    <property type="entry name" value="ATP SYNTHASE GAMMA-RELATED"/>
    <property type="match status" value="1"/>
</dbReference>
<dbReference type="OrthoDB" id="27483at2759"/>
<feature type="compositionally biased region" description="Low complexity" evidence="3">
    <location>
        <begin position="1071"/>
        <end position="1082"/>
    </location>
</feature>
<feature type="region of interest" description="Disordered" evidence="3">
    <location>
        <begin position="419"/>
        <end position="438"/>
    </location>
</feature>
<protein>
    <submittedName>
        <fullName evidence="6">DUF625-domain-containing protein</fullName>
    </submittedName>
</protein>
<dbReference type="GO" id="GO:0006974">
    <property type="term" value="P:DNA damage response"/>
    <property type="evidence" value="ECO:0007669"/>
    <property type="project" value="TreeGrafter"/>
</dbReference>
<feature type="region of interest" description="Disordered" evidence="3">
    <location>
        <begin position="193"/>
        <end position="214"/>
    </location>
</feature>
<sequence>MSSDGAVLSAVSSEPQDSQNQPSIALPTDISHDPDNSSSDIIGNGSGVDGEQEKDAVHENGVLEEQNGSSDEVGSHEEAHHDLVFEDNYDLKRVKVYELVGSRWVDQGTAFCSPYQEGPSEDAYLIARAEVDPQTVILQTTIRASDVYQRQQETLIVWTEPDGIDYALSFQDPDGCLEVWNFIVTRQREMNVGGAEDQQMTSSPNIGPESSTPSSVTAASIIRSGRLPLPVLGIIGEIERAIKTLAKTAHLKERLCEYIQQEEYIKQLVDVFNQAEDLESLENLHALCSLMQTILLLNDHSMYEHILDDDVFFGVVGMLEYDPEFPTYKANYREFLGRTARFHQPIPIRDELIQKKIHQTYRLQFLKDVVLARAIDDSTFNVLNSLIIFNQIDIISHVQSDNTFLKEIVDIFDDEKPGTAQKQEAKENSEDAMDVDEPQTSVNGSGKLNGVIASNGGVAVVTLDRSDDHRREVVLLVQQLCSMGKNVQLPARMALFRTLVDRGIIACVQWAFGHSEKTEERRQMIATAGEVLSAMLDHDTIGVRAHVVHRQLGIAQGKMDKENEVQNLPPAVGRRDTLLSLMCRVLAQSRDLAVQSQIGDALKMLLEIPPNDGLDVPGAIVGIKMLSRKDDPSTERFLDYFYKQCIDILFKPFGDLPDYKNVIGQTLGLTREKSNLYLYLCDLLSSFAVQHSFRSHFYILSSNVAIRVASLLNTREKHLQLAAFRFFRSFLKLNNRNMNMHIIKIDIFKPILDLTVRESRRDNLISCACQEFFETMRRENMKDLISHCMTTHEATIKKLAESGFGSARFKGLIRRHEMNMDPPPPESVKAEMTPERRSVWGQGRLLEAEEENYFNTDDEEEESTLLTSPFPRAQSTPPSGGVKRKRLRGGPTMRPARPPNTTPTRSPTPLGSLLDYDDDDESTSGLMEASTSQLGPASSLTSLSISRPMPEDDVPPSPTLSHRQIPARVFKPMEEEDETDRQLEALVSRGTSPGPPLLSFMTEPLTPKRRREDEEDDGLLERLANKGAKRPNMGSVQKEEELSGRATTPKSAEDGPRKIKLKFGATGMAVASASLSPAPSEASAKDGDTG</sequence>
<dbReference type="PANTHER" id="PTHR23318:SF0">
    <property type="entry name" value="SERINE_THREONINE-PROTEIN PHOSPHATASE 4 REGULATORY SUBUNIT 3"/>
    <property type="match status" value="1"/>
</dbReference>
<dbReference type="Pfam" id="PF22972">
    <property type="entry name" value="EVH1_PP4R3"/>
    <property type="match status" value="1"/>
</dbReference>
<dbReference type="Proteomes" id="UP000076761">
    <property type="component" value="Unassembled WGS sequence"/>
</dbReference>
<feature type="region of interest" description="Disordered" evidence="3">
    <location>
        <begin position="1"/>
        <end position="54"/>
    </location>
</feature>
<feature type="domain" description="Serine/threonine-protein phosphatase 4 regulatory subunit 3-like central" evidence="4">
    <location>
        <begin position="237"/>
        <end position="817"/>
    </location>
</feature>
<dbReference type="AlphaFoldDB" id="A0A165VAX2"/>
<dbReference type="STRING" id="1314782.A0A165VAX2"/>
<dbReference type="InParanoid" id="A0A165VAX2"/>
<dbReference type="GO" id="GO:0030289">
    <property type="term" value="C:protein phosphatase 4 complex"/>
    <property type="evidence" value="ECO:0007669"/>
    <property type="project" value="TreeGrafter"/>
</dbReference>
<evidence type="ECO:0000313" key="6">
    <source>
        <dbReference type="EMBL" id="KZT29424.1"/>
    </source>
</evidence>
<dbReference type="GO" id="GO:0072542">
    <property type="term" value="F:protein phosphatase activator activity"/>
    <property type="evidence" value="ECO:0007669"/>
    <property type="project" value="TreeGrafter"/>
</dbReference>
<evidence type="ECO:0000256" key="3">
    <source>
        <dbReference type="SAM" id="MobiDB-lite"/>
    </source>
</evidence>
<dbReference type="EMBL" id="KV425554">
    <property type="protein sequence ID" value="KZT29424.1"/>
    <property type="molecule type" value="Genomic_DNA"/>
</dbReference>
<gene>
    <name evidence="6" type="ORF">NEOLEDRAFT_1128180</name>
</gene>
<dbReference type="Gene3D" id="2.30.29.30">
    <property type="entry name" value="Pleckstrin-homology domain (PH domain)/Phosphotyrosine-binding domain (PTB)"/>
    <property type="match status" value="1"/>
</dbReference>
<proteinExistence type="predicted"/>
<feature type="domain" description="PP4R3 EVH1-like" evidence="5">
    <location>
        <begin position="92"/>
        <end position="190"/>
    </location>
</feature>